<evidence type="ECO:0000256" key="3">
    <source>
        <dbReference type="ARBA" id="ARBA00022692"/>
    </source>
</evidence>
<dbReference type="GO" id="GO:0015677">
    <property type="term" value="P:copper ion import"/>
    <property type="evidence" value="ECO:0007669"/>
    <property type="project" value="TreeGrafter"/>
</dbReference>
<proteinExistence type="predicted"/>
<dbReference type="InterPro" id="IPR039261">
    <property type="entry name" value="FNR_nucleotide-bd"/>
</dbReference>
<accession>A0A6A6GMP2</accession>
<dbReference type="GO" id="GO:0005886">
    <property type="term" value="C:plasma membrane"/>
    <property type="evidence" value="ECO:0007669"/>
    <property type="project" value="TreeGrafter"/>
</dbReference>
<feature type="transmembrane region" description="Helical" evidence="9">
    <location>
        <begin position="164"/>
        <end position="185"/>
    </location>
</feature>
<dbReference type="Proteomes" id="UP000799538">
    <property type="component" value="Unassembled WGS sequence"/>
</dbReference>
<name>A0A6A6GMP2_9PEZI</name>
<dbReference type="CDD" id="cd06186">
    <property type="entry name" value="NOX_Duox_like_FAD_NADP"/>
    <property type="match status" value="1"/>
</dbReference>
<feature type="transmembrane region" description="Helical" evidence="9">
    <location>
        <begin position="401"/>
        <end position="419"/>
    </location>
</feature>
<evidence type="ECO:0000256" key="2">
    <source>
        <dbReference type="ARBA" id="ARBA00022448"/>
    </source>
</evidence>
<dbReference type="SFLD" id="SFLDS00052">
    <property type="entry name" value="Ferric_Reductase_Domain"/>
    <property type="match status" value="1"/>
</dbReference>
<dbReference type="SUPFAM" id="SSF52343">
    <property type="entry name" value="Ferredoxin reductase-like, C-terminal NADP-linked domain"/>
    <property type="match status" value="1"/>
</dbReference>
<dbReference type="InterPro" id="IPR051410">
    <property type="entry name" value="Ferric/Cupric_Reductase"/>
</dbReference>
<keyword evidence="13" id="KW-1185">Reference proteome</keyword>
<feature type="domain" description="FAD-binding FR-type" evidence="11">
    <location>
        <begin position="408"/>
        <end position="558"/>
    </location>
</feature>
<feature type="transmembrane region" description="Helical" evidence="9">
    <location>
        <begin position="369"/>
        <end position="389"/>
    </location>
</feature>
<protein>
    <submittedName>
        <fullName evidence="12">Ferric reductase like transmembrane component-domain-containing protein</fullName>
    </submittedName>
</protein>
<keyword evidence="10" id="KW-0732">Signal</keyword>
<evidence type="ECO:0000256" key="1">
    <source>
        <dbReference type="ARBA" id="ARBA00004141"/>
    </source>
</evidence>
<evidence type="ECO:0000256" key="9">
    <source>
        <dbReference type="SAM" id="Phobius"/>
    </source>
</evidence>
<dbReference type="AlphaFoldDB" id="A0A6A6GMP2"/>
<dbReference type="EMBL" id="ML992502">
    <property type="protein sequence ID" value="KAF2227044.1"/>
    <property type="molecule type" value="Genomic_DNA"/>
</dbReference>
<keyword evidence="7" id="KW-0325">Glycoprotein</keyword>
<keyword evidence="6 9" id="KW-0472">Membrane</keyword>
<dbReference type="InterPro" id="IPR017927">
    <property type="entry name" value="FAD-bd_FR_type"/>
</dbReference>
<dbReference type="SFLD" id="SFLDG01168">
    <property type="entry name" value="Ferric_reductase_subgroup_(FRE"/>
    <property type="match status" value="1"/>
</dbReference>
<evidence type="ECO:0000256" key="6">
    <source>
        <dbReference type="ARBA" id="ARBA00023136"/>
    </source>
</evidence>
<dbReference type="PANTHER" id="PTHR32361">
    <property type="entry name" value="FERRIC/CUPRIC REDUCTASE TRANSMEMBRANE COMPONENT"/>
    <property type="match status" value="1"/>
</dbReference>
<dbReference type="InterPro" id="IPR013112">
    <property type="entry name" value="FAD-bd_8"/>
</dbReference>
<feature type="chain" id="PRO_5025355422" evidence="10">
    <location>
        <begin position="16"/>
        <end position="684"/>
    </location>
</feature>
<dbReference type="Pfam" id="PF08022">
    <property type="entry name" value="FAD_binding_8"/>
    <property type="match status" value="1"/>
</dbReference>
<feature type="region of interest" description="Disordered" evidence="8">
    <location>
        <begin position="486"/>
        <end position="509"/>
    </location>
</feature>
<feature type="transmembrane region" description="Helical" evidence="9">
    <location>
        <begin position="264"/>
        <end position="285"/>
    </location>
</feature>
<dbReference type="PANTHER" id="PTHR32361:SF9">
    <property type="entry name" value="FERRIC REDUCTASE TRANSMEMBRANE COMPONENT 3-RELATED"/>
    <property type="match status" value="1"/>
</dbReference>
<feature type="transmembrane region" description="Helical" evidence="9">
    <location>
        <begin position="226"/>
        <end position="244"/>
    </location>
</feature>
<dbReference type="InterPro" id="IPR013130">
    <property type="entry name" value="Fe3_Rdtase_TM_dom"/>
</dbReference>
<dbReference type="OrthoDB" id="167398at2759"/>
<gene>
    <name evidence="12" type="ORF">BDZ85DRAFT_257163</name>
</gene>
<feature type="transmembrane region" description="Helical" evidence="9">
    <location>
        <begin position="306"/>
        <end position="328"/>
    </location>
</feature>
<dbReference type="Pfam" id="PF01794">
    <property type="entry name" value="Ferric_reduct"/>
    <property type="match status" value="1"/>
</dbReference>
<reference evidence="13" key="1">
    <citation type="journal article" date="2020" name="Stud. Mycol.">
        <title>101 Dothideomycetes genomes: A test case for predicting lifestyles and emergence of pathogens.</title>
        <authorList>
            <person name="Haridas S."/>
            <person name="Albert R."/>
            <person name="Binder M."/>
            <person name="Bloem J."/>
            <person name="LaButti K."/>
            <person name="Salamov A."/>
            <person name="Andreopoulos B."/>
            <person name="Baker S."/>
            <person name="Barry K."/>
            <person name="Bills G."/>
            <person name="Bluhm B."/>
            <person name="Cannon C."/>
            <person name="Castanera R."/>
            <person name="Culley D."/>
            <person name="Daum C."/>
            <person name="Ezra D."/>
            <person name="Gonzalez J."/>
            <person name="Henrissat B."/>
            <person name="Kuo A."/>
            <person name="Liang C."/>
            <person name="Lipzen A."/>
            <person name="Lutzoni F."/>
            <person name="Magnuson J."/>
            <person name="Mondo S."/>
            <person name="Nolan M."/>
            <person name="Ohm R."/>
            <person name="Pangilinan J."/>
            <person name="Park H.-J."/>
            <person name="Ramirez L."/>
            <person name="Alfaro M."/>
            <person name="Sun H."/>
            <person name="Tritt A."/>
            <person name="Yoshinaga Y."/>
            <person name="Zwiers L.-H."/>
            <person name="Turgeon B."/>
            <person name="Goodwin S."/>
            <person name="Spatafora J."/>
            <person name="Crous P."/>
            <person name="Grigoriev I."/>
        </authorList>
    </citation>
    <scope>NUCLEOTIDE SEQUENCE [LARGE SCALE GENOMIC DNA]</scope>
    <source>
        <strain evidence="13">CECT 20119</strain>
    </source>
</reference>
<evidence type="ECO:0000256" key="4">
    <source>
        <dbReference type="ARBA" id="ARBA00022989"/>
    </source>
</evidence>
<keyword evidence="3 9" id="KW-0812">Transmembrane</keyword>
<evidence type="ECO:0000259" key="11">
    <source>
        <dbReference type="PROSITE" id="PS51384"/>
    </source>
</evidence>
<keyword evidence="4 9" id="KW-1133">Transmembrane helix</keyword>
<dbReference type="GO" id="GO:0006826">
    <property type="term" value="P:iron ion transport"/>
    <property type="evidence" value="ECO:0007669"/>
    <property type="project" value="TreeGrafter"/>
</dbReference>
<sequence length="684" mass="75483">MRSLALLGLFGAANGLIGVGIEMYNPLCAHSCRGPLGSVHLSCTDESHAPSGGHGHSATGPDCFAKDTSFLTTLAWCIESRCEPDNVEAWRLEKYWAAKATGDATIPAKWTWAEALHEISNPPTRTVNTSEPLTFTGLVDDEDYLSYVNALSAFEEQETWHSRFGLVLLLVGAGLPVLVTWLLYLPLFPRITAKLSPYIITPALIKKHSVLPLPYLLGNAPTTGQTLFLLLFLLLNILLTALPYTSHSPNAYFSDPKSELLAYIANRTGVLAFALFPLTILFASRNNLLLALTSWSHATYLLLHRWMARMLTLQIILHSVLELVLYKHMGEYESEATAPYWRWGIVATVLAVGMCVVSTLWFRRASYEVFLVLHVVLAAFVLVGSWYHVELLFERKWGYQHWLYAAFGVWFFDRVVRVVRIVREGRKMARVTEVGDGLIRVDIEGVRWGFSPGQHVYAYFPGLRKRFPWECHPFSVVPVLAEKEGAGEESDTESTATPTETGDVEKAPRMSVAAARASKKEVVGIRLYCRKHKGLTASLAAGSLTALLEGPYHNQNLSLPGGVMDCDRLLLFAGGIGITGIAGFVVAHPRTKLYWSAREESMPLVEDVRSSGVLSGLGKDGFVLRTGGERWDFGTVLAEEIGNGERVGVVVCGPPSFCDDVRDAVARVGRQGKDVRLAVEAFSW</sequence>
<dbReference type="PROSITE" id="PS51384">
    <property type="entry name" value="FAD_FR"/>
    <property type="match status" value="1"/>
</dbReference>
<dbReference type="GO" id="GO:0006879">
    <property type="term" value="P:intracellular iron ion homeostasis"/>
    <property type="evidence" value="ECO:0007669"/>
    <property type="project" value="TreeGrafter"/>
</dbReference>
<evidence type="ECO:0000256" key="10">
    <source>
        <dbReference type="SAM" id="SignalP"/>
    </source>
</evidence>
<evidence type="ECO:0000256" key="5">
    <source>
        <dbReference type="ARBA" id="ARBA00023065"/>
    </source>
</evidence>
<evidence type="ECO:0000313" key="12">
    <source>
        <dbReference type="EMBL" id="KAF2227044.1"/>
    </source>
</evidence>
<evidence type="ECO:0000256" key="7">
    <source>
        <dbReference type="ARBA" id="ARBA00023180"/>
    </source>
</evidence>
<dbReference type="GO" id="GO:0000293">
    <property type="term" value="F:ferric-chelate reductase activity"/>
    <property type="evidence" value="ECO:0007669"/>
    <property type="project" value="TreeGrafter"/>
</dbReference>
<evidence type="ECO:0000256" key="8">
    <source>
        <dbReference type="SAM" id="MobiDB-lite"/>
    </source>
</evidence>
<feature type="signal peptide" evidence="10">
    <location>
        <begin position="1"/>
        <end position="15"/>
    </location>
</feature>
<evidence type="ECO:0000313" key="13">
    <source>
        <dbReference type="Proteomes" id="UP000799538"/>
    </source>
</evidence>
<feature type="transmembrane region" description="Helical" evidence="9">
    <location>
        <begin position="340"/>
        <end position="362"/>
    </location>
</feature>
<comment type="subcellular location">
    <subcellularLocation>
        <location evidence="1">Membrane</location>
        <topology evidence="1">Multi-pass membrane protein</topology>
    </subcellularLocation>
</comment>
<dbReference type="Gene3D" id="3.40.50.80">
    <property type="entry name" value="Nucleotide-binding domain of ferredoxin-NADP reductase (FNR) module"/>
    <property type="match status" value="1"/>
</dbReference>
<feature type="transmembrane region" description="Helical" evidence="9">
    <location>
        <begin position="569"/>
        <end position="588"/>
    </location>
</feature>
<keyword evidence="5" id="KW-0406">Ion transport</keyword>
<organism evidence="12 13">
    <name type="scientific">Elsinoe ampelina</name>
    <dbReference type="NCBI Taxonomy" id="302913"/>
    <lineage>
        <taxon>Eukaryota</taxon>
        <taxon>Fungi</taxon>
        <taxon>Dikarya</taxon>
        <taxon>Ascomycota</taxon>
        <taxon>Pezizomycotina</taxon>
        <taxon>Dothideomycetes</taxon>
        <taxon>Dothideomycetidae</taxon>
        <taxon>Myriangiales</taxon>
        <taxon>Elsinoaceae</taxon>
        <taxon>Elsinoe</taxon>
    </lineage>
</organism>
<keyword evidence="2" id="KW-0813">Transport</keyword>